<dbReference type="STRING" id="1079859.SAMN04515674_10610"/>
<proteinExistence type="predicted"/>
<protein>
    <submittedName>
        <fullName evidence="2">Starch-binding associating with outer membrane</fullName>
    </submittedName>
</protein>
<dbReference type="RefSeq" id="WP_229632941.1">
    <property type="nucleotide sequence ID" value="NZ_FOXH01000006.1"/>
</dbReference>
<keyword evidence="1" id="KW-0732">Signal</keyword>
<dbReference type="PROSITE" id="PS51257">
    <property type="entry name" value="PROKAR_LIPOPROTEIN"/>
    <property type="match status" value="1"/>
</dbReference>
<dbReference type="SUPFAM" id="SSF48452">
    <property type="entry name" value="TPR-like"/>
    <property type="match status" value="1"/>
</dbReference>
<feature type="chain" id="PRO_5011499318" evidence="1">
    <location>
        <begin position="27"/>
        <end position="527"/>
    </location>
</feature>
<evidence type="ECO:0000313" key="3">
    <source>
        <dbReference type="Proteomes" id="UP000199306"/>
    </source>
</evidence>
<evidence type="ECO:0000256" key="1">
    <source>
        <dbReference type="SAM" id="SignalP"/>
    </source>
</evidence>
<feature type="signal peptide" evidence="1">
    <location>
        <begin position="1"/>
        <end position="26"/>
    </location>
</feature>
<gene>
    <name evidence="2" type="ORF">SAMN04515674_10610</name>
</gene>
<dbReference type="Gene3D" id="1.25.40.390">
    <property type="match status" value="1"/>
</dbReference>
<dbReference type="EMBL" id="FOXH01000006">
    <property type="protein sequence ID" value="SFP81398.1"/>
    <property type="molecule type" value="Genomic_DNA"/>
</dbReference>
<name>A0A1I5TEL4_9BACT</name>
<dbReference type="InterPro" id="IPR041662">
    <property type="entry name" value="SusD-like_2"/>
</dbReference>
<dbReference type="AlphaFoldDB" id="A0A1I5TEL4"/>
<accession>A0A1I5TEL4</accession>
<keyword evidence="3" id="KW-1185">Reference proteome</keyword>
<dbReference type="Proteomes" id="UP000199306">
    <property type="component" value="Unassembled WGS sequence"/>
</dbReference>
<evidence type="ECO:0000313" key="2">
    <source>
        <dbReference type="EMBL" id="SFP81398.1"/>
    </source>
</evidence>
<dbReference type="InterPro" id="IPR011990">
    <property type="entry name" value="TPR-like_helical_dom_sf"/>
</dbReference>
<organism evidence="2 3">
    <name type="scientific">Pseudarcicella hirudinis</name>
    <dbReference type="NCBI Taxonomy" id="1079859"/>
    <lineage>
        <taxon>Bacteria</taxon>
        <taxon>Pseudomonadati</taxon>
        <taxon>Bacteroidota</taxon>
        <taxon>Cytophagia</taxon>
        <taxon>Cytophagales</taxon>
        <taxon>Flectobacillaceae</taxon>
        <taxon>Pseudarcicella</taxon>
    </lineage>
</organism>
<dbReference type="Pfam" id="PF12771">
    <property type="entry name" value="SusD-like_2"/>
    <property type="match status" value="1"/>
</dbReference>
<reference evidence="2 3" key="1">
    <citation type="submission" date="2016-10" db="EMBL/GenBank/DDBJ databases">
        <authorList>
            <person name="de Groot N.N."/>
        </authorList>
    </citation>
    <scope>NUCLEOTIDE SEQUENCE [LARGE SCALE GENOMIC DNA]</scope>
    <source>
        <strain evidence="3">E92,LMG 26720,CCM 7988</strain>
    </source>
</reference>
<sequence>MIRYIKQKRGLMLTGMLTAASMLVSSCDDGFVDMNTNPNALTSPVLENVFTYNIVKTAGTGYENHRANLIYCGAIVQHFASLNTYWSGDKYLSNVEYYSAYFDTGYQNQVKEIEQIISLTKGDNNLVNKYNIARIWRAYIYSRMTDLYGDVPYSQAGQGYLNNVYSPKYDKQSAIYADLLNELDQASTSLAAGKDAYGTADPIYASDITKWKRFANSLMLRLGMRLTKVDAASAQTYVKKAIAGGVMQSNDDIAKLKHYDTNDNNRNLDGNTLKTQEYDAANLKGKANSKLSKTFVDFLQKSADPRLPYIATLWQGNADASTFATSSDPAVQKGLPNGYDNTTIKTLIPGWNDNSITTYSEANLNYVASNTAPTMFQTYAEVEYLLAEAALRGWGDGQAAAHYNKGVAAAIDMFSLYGANIPASATTAYLAKNPFTTVSTEKQMEQIATQYWVVNFLNSYEAFANWRRTGYPVLTPTNYAGNDTGGTIPRRLKYPQSEASKNAAQYNAAIAQQGPDLFTTRMWWDKQ</sequence>